<keyword evidence="3" id="KW-1185">Reference proteome</keyword>
<gene>
    <name evidence="2" type="ORF">MCHLO_13207</name>
</gene>
<proteinExistence type="predicted"/>
<dbReference type="EMBL" id="DF849315">
    <property type="protein sequence ID" value="GAT56563.1"/>
    <property type="molecule type" value="Genomic_DNA"/>
</dbReference>
<protein>
    <submittedName>
        <fullName evidence="2">Uncharacterized protein</fullName>
    </submittedName>
</protein>
<evidence type="ECO:0000313" key="2">
    <source>
        <dbReference type="EMBL" id="GAT56563.1"/>
    </source>
</evidence>
<name>A0ABQ0LZP0_MYCCL</name>
<feature type="region of interest" description="Disordered" evidence="1">
    <location>
        <begin position="1"/>
        <end position="43"/>
    </location>
</feature>
<reference evidence="2" key="1">
    <citation type="submission" date="2014-09" db="EMBL/GenBank/DDBJ databases">
        <title>Genome sequence of the luminous mushroom Mycena chlorophos for searching fungal bioluminescence genes.</title>
        <authorList>
            <person name="Tanaka Y."/>
            <person name="Kasuga D."/>
            <person name="Oba Y."/>
            <person name="Hase S."/>
            <person name="Sato K."/>
            <person name="Oba Y."/>
            <person name="Sakakibara Y."/>
        </authorList>
    </citation>
    <scope>NUCLEOTIDE SEQUENCE</scope>
</reference>
<evidence type="ECO:0000256" key="1">
    <source>
        <dbReference type="SAM" id="MobiDB-lite"/>
    </source>
</evidence>
<evidence type="ECO:0000313" key="3">
    <source>
        <dbReference type="Proteomes" id="UP000815677"/>
    </source>
</evidence>
<organism evidence="2 3">
    <name type="scientific">Mycena chlorophos</name>
    <name type="common">Agaric fungus</name>
    <name type="synonym">Agaricus chlorophos</name>
    <dbReference type="NCBI Taxonomy" id="658473"/>
    <lineage>
        <taxon>Eukaryota</taxon>
        <taxon>Fungi</taxon>
        <taxon>Dikarya</taxon>
        <taxon>Basidiomycota</taxon>
        <taxon>Agaricomycotina</taxon>
        <taxon>Agaricomycetes</taxon>
        <taxon>Agaricomycetidae</taxon>
        <taxon>Agaricales</taxon>
        <taxon>Marasmiineae</taxon>
        <taxon>Mycenaceae</taxon>
        <taxon>Mycena</taxon>
    </lineage>
</organism>
<accession>A0ABQ0LZP0</accession>
<sequence length="70" mass="7423">MNINQLLCSPSPSPTSSTSGQSGGPPPPPMPGAQSMPAAQRPNKGIINRCTNCRQLNPCFQGWRYINPTA</sequence>
<dbReference type="Proteomes" id="UP000815677">
    <property type="component" value="Unassembled WGS sequence"/>
</dbReference>